<dbReference type="AlphaFoldDB" id="A0A7R6PSB2"/>
<gene>
    <name evidence="1" type="ORF">NEJAP_0631</name>
</gene>
<evidence type="ECO:0000313" key="1">
    <source>
        <dbReference type="EMBL" id="BBB28588.1"/>
    </source>
</evidence>
<keyword evidence="2" id="KW-1185">Reference proteome</keyword>
<protein>
    <recommendedName>
        <fullName evidence="3">Fe2OG dioxygenase domain-containing protein</fullName>
    </recommendedName>
</protein>
<organism evidence="1 2">
    <name type="scientific">Neptunomonas japonica JAMM 1380</name>
    <dbReference type="NCBI Taxonomy" id="1441457"/>
    <lineage>
        <taxon>Bacteria</taxon>
        <taxon>Pseudomonadati</taxon>
        <taxon>Pseudomonadota</taxon>
        <taxon>Gammaproteobacteria</taxon>
        <taxon>Oceanospirillales</taxon>
        <taxon>Oceanospirillaceae</taxon>
        <taxon>Neptunomonas</taxon>
    </lineage>
</organism>
<dbReference type="KEGG" id="njp:NEJAP_0631"/>
<accession>A0A7R6PSB2</accession>
<dbReference type="Gene3D" id="2.60.120.620">
    <property type="entry name" value="q2cbj1_9rhob like domain"/>
    <property type="match status" value="1"/>
</dbReference>
<proteinExistence type="predicted"/>
<name>A0A7R6PSB2_9GAMM</name>
<evidence type="ECO:0008006" key="3">
    <source>
        <dbReference type="Google" id="ProtNLM"/>
    </source>
</evidence>
<reference evidence="1 2" key="1">
    <citation type="journal article" date="2008" name="Int. J. Syst. Evol. Microbiol.">
        <title>Neptunomonas japonica sp. nov., an Osedax japonicus symbiont-like bacterium isolated from sediment adjacent to sperm whale carcasses off Kagoshima, Japan.</title>
        <authorList>
            <person name="Miyazaki M."/>
            <person name="Nogi Y."/>
            <person name="Fujiwara Y."/>
            <person name="Kawato M."/>
            <person name="Kubokawa K."/>
            <person name="Horikoshi K."/>
        </authorList>
    </citation>
    <scope>NUCLEOTIDE SEQUENCE [LARGE SCALE GENOMIC DNA]</scope>
    <source>
        <strain evidence="1 2">JAMM 1380</strain>
    </source>
</reference>
<dbReference type="Proteomes" id="UP000595332">
    <property type="component" value="Chromosome"/>
</dbReference>
<dbReference type="EMBL" id="AP014546">
    <property type="protein sequence ID" value="BBB28588.1"/>
    <property type="molecule type" value="Genomic_DNA"/>
</dbReference>
<evidence type="ECO:0000313" key="2">
    <source>
        <dbReference type="Proteomes" id="UP000595332"/>
    </source>
</evidence>
<sequence>MENALDENLFNELQATFPSDKTIRDGRNKADTWFDYPASKVLKDPTISTQWKDFFRHHTSKDFFLELVDIAGDALIKTNPELEKRIGVPIKDFKVAMRPGGRQDTLAPGADISMECQFYINYSEKPRTVRGPHIDRPSELFAALLYFRQPEDDSIGSDLEICKAEKSLYSNKTTVSVTDLPAEIDPALVTTINSAPYKANTLVLFLNSPESIHAVSPRTPTLLTRRHINFCCDVPHDLFQIKLPLKLKLKRKISDLPFGWRLAKYIN</sequence>